<organism evidence="1 2">
    <name type="scientific">Vanilla planifolia</name>
    <name type="common">Vanilla</name>
    <dbReference type="NCBI Taxonomy" id="51239"/>
    <lineage>
        <taxon>Eukaryota</taxon>
        <taxon>Viridiplantae</taxon>
        <taxon>Streptophyta</taxon>
        <taxon>Embryophyta</taxon>
        <taxon>Tracheophyta</taxon>
        <taxon>Spermatophyta</taxon>
        <taxon>Magnoliopsida</taxon>
        <taxon>Liliopsida</taxon>
        <taxon>Asparagales</taxon>
        <taxon>Orchidaceae</taxon>
        <taxon>Vanilloideae</taxon>
        <taxon>Vanilleae</taxon>
        <taxon>Vanilla</taxon>
    </lineage>
</organism>
<evidence type="ECO:0000313" key="2">
    <source>
        <dbReference type="Proteomes" id="UP000639772"/>
    </source>
</evidence>
<gene>
    <name evidence="1" type="ORF">HPP92_027454</name>
</gene>
<accession>A0A835U573</accession>
<comment type="caution">
    <text evidence="1">The sequence shown here is derived from an EMBL/GenBank/DDBJ whole genome shotgun (WGS) entry which is preliminary data.</text>
</comment>
<dbReference type="EMBL" id="JADCNM010000204">
    <property type="protein sequence ID" value="KAG0449153.1"/>
    <property type="molecule type" value="Genomic_DNA"/>
</dbReference>
<sequence length="113" mass="12371">MTKRSKRGHGDQAWGDYLPMTGLYKVVRPSMELTPAQCQKFNEDGDQMIGESMSETPMNIMKCPHPPGITGGSQKPVVSQQQAKKSSAQGAKDKEKATAKAVALWHIHFLSGE</sequence>
<dbReference type="Proteomes" id="UP000639772">
    <property type="component" value="Unassembled WGS sequence"/>
</dbReference>
<dbReference type="AlphaFoldDB" id="A0A835U573"/>
<reference evidence="1 2" key="1">
    <citation type="journal article" date="2020" name="Nat. Food">
        <title>A phased Vanilla planifolia genome enables genetic improvement of flavour and production.</title>
        <authorList>
            <person name="Hasing T."/>
            <person name="Tang H."/>
            <person name="Brym M."/>
            <person name="Khazi F."/>
            <person name="Huang T."/>
            <person name="Chambers A.H."/>
        </authorList>
    </citation>
    <scope>NUCLEOTIDE SEQUENCE [LARGE SCALE GENOMIC DNA]</scope>
    <source>
        <tissue evidence="1">Leaf</tissue>
    </source>
</reference>
<evidence type="ECO:0000313" key="1">
    <source>
        <dbReference type="EMBL" id="KAG0449153.1"/>
    </source>
</evidence>
<protein>
    <submittedName>
        <fullName evidence="1">Uncharacterized protein</fullName>
    </submittedName>
</protein>
<proteinExistence type="predicted"/>
<name>A0A835U573_VANPL</name>